<gene>
    <name evidence="4" type="ORF">KFL_000060340</name>
</gene>
<dbReference type="PANTHER" id="PTHR43039">
    <property type="entry name" value="ESTERASE-RELATED"/>
    <property type="match status" value="1"/>
</dbReference>
<comment type="similarity">
    <text evidence="1">Belongs to the AB hydrolase superfamily.</text>
</comment>
<keyword evidence="2" id="KW-0378">Hydrolase</keyword>
<dbReference type="Gene3D" id="3.40.50.1820">
    <property type="entry name" value="alpha/beta hydrolase"/>
    <property type="match status" value="1"/>
</dbReference>
<accession>A0A0U9HHZ4</accession>
<name>A0A0U9HHZ4_KLENI</name>
<reference evidence="4 5" key="1">
    <citation type="journal article" date="2014" name="Nat. Commun.">
        <title>Klebsormidium flaccidum genome reveals primary factors for plant terrestrial adaptation.</title>
        <authorList>
            <person name="Hori K."/>
            <person name="Maruyama F."/>
            <person name="Fujisawa T."/>
            <person name="Togashi T."/>
            <person name="Yamamoto N."/>
            <person name="Seo M."/>
            <person name="Sato S."/>
            <person name="Yamada T."/>
            <person name="Mori H."/>
            <person name="Tajima N."/>
            <person name="Moriyama T."/>
            <person name="Ikeuchi M."/>
            <person name="Watanabe M."/>
            <person name="Wada H."/>
            <person name="Kobayashi K."/>
            <person name="Saito M."/>
            <person name="Masuda T."/>
            <person name="Sasaki-Sekimoto Y."/>
            <person name="Mashiguchi K."/>
            <person name="Awai K."/>
            <person name="Shimojima M."/>
            <person name="Masuda S."/>
            <person name="Iwai M."/>
            <person name="Nobusawa T."/>
            <person name="Narise T."/>
            <person name="Kondo S."/>
            <person name="Saito H."/>
            <person name="Sato R."/>
            <person name="Murakawa M."/>
            <person name="Ihara Y."/>
            <person name="Oshima-Yamada Y."/>
            <person name="Ohtaka K."/>
            <person name="Satoh M."/>
            <person name="Sonobe K."/>
            <person name="Ishii M."/>
            <person name="Ohtani R."/>
            <person name="Kanamori-Sato M."/>
            <person name="Honoki R."/>
            <person name="Miyazaki D."/>
            <person name="Mochizuki H."/>
            <person name="Umetsu J."/>
            <person name="Higashi K."/>
            <person name="Shibata D."/>
            <person name="Kamiya Y."/>
            <person name="Sato N."/>
            <person name="Nakamura Y."/>
            <person name="Tabata S."/>
            <person name="Ida S."/>
            <person name="Kurokawa K."/>
            <person name="Ohta H."/>
        </authorList>
    </citation>
    <scope>NUCLEOTIDE SEQUENCE [LARGE SCALE GENOMIC DNA]</scope>
    <source>
        <strain evidence="4 5">NIES-2285</strain>
    </source>
</reference>
<dbReference type="SUPFAM" id="SSF53474">
    <property type="entry name" value="alpha/beta-Hydrolases"/>
    <property type="match status" value="1"/>
</dbReference>
<dbReference type="EMBL" id="DF236955">
    <property type="protein sequence ID" value="GAQ77969.1"/>
    <property type="molecule type" value="Genomic_DNA"/>
</dbReference>
<evidence type="ECO:0000313" key="4">
    <source>
        <dbReference type="EMBL" id="GAQ77969.1"/>
    </source>
</evidence>
<dbReference type="OMA" id="FGCDQSM"/>
<evidence type="ECO:0000256" key="2">
    <source>
        <dbReference type="ARBA" id="ARBA00022801"/>
    </source>
</evidence>
<feature type="domain" description="AB hydrolase-1" evidence="3">
    <location>
        <begin position="22"/>
        <end position="255"/>
    </location>
</feature>
<evidence type="ECO:0000259" key="3">
    <source>
        <dbReference type="Pfam" id="PF12697"/>
    </source>
</evidence>
<evidence type="ECO:0000256" key="1">
    <source>
        <dbReference type="ARBA" id="ARBA00008645"/>
    </source>
</evidence>
<proteinExistence type="inferred from homology"/>
<keyword evidence="5" id="KW-1185">Reference proteome</keyword>
<dbReference type="Proteomes" id="UP000054558">
    <property type="component" value="Unassembled WGS sequence"/>
</dbReference>
<dbReference type="FunFam" id="3.40.50.1820:FF:000042">
    <property type="entry name" value="probable strigolactone esterase DAD2"/>
    <property type="match status" value="1"/>
</dbReference>
<evidence type="ECO:0000313" key="5">
    <source>
        <dbReference type="Proteomes" id="UP000054558"/>
    </source>
</evidence>
<dbReference type="OrthoDB" id="408373at2759"/>
<organism evidence="4 5">
    <name type="scientific">Klebsormidium nitens</name>
    <name type="common">Green alga</name>
    <name type="synonym">Ulothrix nitens</name>
    <dbReference type="NCBI Taxonomy" id="105231"/>
    <lineage>
        <taxon>Eukaryota</taxon>
        <taxon>Viridiplantae</taxon>
        <taxon>Streptophyta</taxon>
        <taxon>Klebsormidiophyceae</taxon>
        <taxon>Klebsormidiales</taxon>
        <taxon>Klebsormidiaceae</taxon>
        <taxon>Klebsormidium</taxon>
    </lineage>
</organism>
<dbReference type="InterPro" id="IPR029058">
    <property type="entry name" value="AB_hydrolase_fold"/>
</dbReference>
<sequence>MTSILEAHNVKVYGTGEKVAFLSHGFGTDQTAWKHVASDLVRDHRVVVYDMMGAGTTNADNFPFSRYSSLHAYADDVLAILDELGVERCVYVGHSVSSMIGFLASIERPQVFEKIVCFSASPRYLNDENYFGGNEVADLEALFEAMSSNYKTWVAGFAPLAVLGPADSPGVQEFSRTLFSLRPDIALSVSRTIYFSDYRAILPQVSVPVHLLQSRNDLAVPEFVTNYVASHLHNCVVEYLPIEGHLPHLAQPELMTEAIRRHIEQPP</sequence>
<dbReference type="STRING" id="105231.A0A0U9HHZ4"/>
<dbReference type="GO" id="GO:0016787">
    <property type="term" value="F:hydrolase activity"/>
    <property type="evidence" value="ECO:0007669"/>
    <property type="project" value="UniProtKB-KW"/>
</dbReference>
<dbReference type="InterPro" id="IPR000073">
    <property type="entry name" value="AB_hydrolase_1"/>
</dbReference>
<dbReference type="Pfam" id="PF12697">
    <property type="entry name" value="Abhydrolase_6"/>
    <property type="match status" value="1"/>
</dbReference>
<dbReference type="AlphaFoldDB" id="A0A0U9HHZ4"/>
<protein>
    <recommendedName>
        <fullName evidence="3">AB hydrolase-1 domain-containing protein</fullName>
    </recommendedName>
</protein>
<dbReference type="SMR" id="A0A0U9HHZ4"/>